<proteinExistence type="predicted"/>
<gene>
    <name evidence="1" type="ORF">CQW23_15344</name>
</gene>
<dbReference type="Proteomes" id="UP000224567">
    <property type="component" value="Unassembled WGS sequence"/>
</dbReference>
<dbReference type="OrthoDB" id="21470at2759"/>
<dbReference type="EMBL" id="MLFT02000006">
    <property type="protein sequence ID" value="PHT46186.1"/>
    <property type="molecule type" value="Genomic_DNA"/>
</dbReference>
<reference evidence="1 2" key="1">
    <citation type="journal article" date="2017" name="Genome Biol.">
        <title>New reference genome sequences of hot pepper reveal the massive evolution of plant disease-resistance genes by retroduplication.</title>
        <authorList>
            <person name="Kim S."/>
            <person name="Park J."/>
            <person name="Yeom S.I."/>
            <person name="Kim Y.M."/>
            <person name="Seo E."/>
            <person name="Kim K.T."/>
            <person name="Kim M.S."/>
            <person name="Lee J.M."/>
            <person name="Cheong K."/>
            <person name="Shin H.S."/>
            <person name="Kim S.B."/>
            <person name="Han K."/>
            <person name="Lee J."/>
            <person name="Park M."/>
            <person name="Lee H.A."/>
            <person name="Lee H.Y."/>
            <person name="Lee Y."/>
            <person name="Oh S."/>
            <person name="Lee J.H."/>
            <person name="Choi E."/>
            <person name="Choi E."/>
            <person name="Lee S.E."/>
            <person name="Jeon J."/>
            <person name="Kim H."/>
            <person name="Choi G."/>
            <person name="Song H."/>
            <person name="Lee J."/>
            <person name="Lee S.C."/>
            <person name="Kwon J.K."/>
            <person name="Lee H.Y."/>
            <person name="Koo N."/>
            <person name="Hong Y."/>
            <person name="Kim R.W."/>
            <person name="Kang W.H."/>
            <person name="Huh J.H."/>
            <person name="Kang B.C."/>
            <person name="Yang T.J."/>
            <person name="Lee Y.H."/>
            <person name="Bennetzen J.L."/>
            <person name="Choi D."/>
        </authorList>
    </citation>
    <scope>NUCLEOTIDE SEQUENCE [LARGE SCALE GENOMIC DNA]</scope>
    <source>
        <strain evidence="2">cv. PBC81</strain>
    </source>
</reference>
<organism evidence="1 2">
    <name type="scientific">Capsicum baccatum</name>
    <name type="common">Peruvian pepper</name>
    <dbReference type="NCBI Taxonomy" id="33114"/>
    <lineage>
        <taxon>Eukaryota</taxon>
        <taxon>Viridiplantae</taxon>
        <taxon>Streptophyta</taxon>
        <taxon>Embryophyta</taxon>
        <taxon>Tracheophyta</taxon>
        <taxon>Spermatophyta</taxon>
        <taxon>Magnoliopsida</taxon>
        <taxon>eudicotyledons</taxon>
        <taxon>Gunneridae</taxon>
        <taxon>Pentapetalae</taxon>
        <taxon>asterids</taxon>
        <taxon>lamiids</taxon>
        <taxon>Solanales</taxon>
        <taxon>Solanaceae</taxon>
        <taxon>Solanoideae</taxon>
        <taxon>Capsiceae</taxon>
        <taxon>Capsicum</taxon>
    </lineage>
</organism>
<comment type="caution">
    <text evidence="1">The sequence shown here is derived from an EMBL/GenBank/DDBJ whole genome shotgun (WGS) entry which is preliminary data.</text>
</comment>
<accession>A0A2G2WLS7</accession>
<reference evidence="2" key="2">
    <citation type="journal article" date="2017" name="J. Anim. Genet.">
        <title>Multiple reference genome sequences of hot pepper reveal the massive evolution of plant disease resistance genes by retroduplication.</title>
        <authorList>
            <person name="Kim S."/>
            <person name="Park J."/>
            <person name="Yeom S.-I."/>
            <person name="Kim Y.-M."/>
            <person name="Seo E."/>
            <person name="Kim K.-T."/>
            <person name="Kim M.-S."/>
            <person name="Lee J.M."/>
            <person name="Cheong K."/>
            <person name="Shin H.-S."/>
            <person name="Kim S.-B."/>
            <person name="Han K."/>
            <person name="Lee J."/>
            <person name="Park M."/>
            <person name="Lee H.-A."/>
            <person name="Lee H.-Y."/>
            <person name="Lee Y."/>
            <person name="Oh S."/>
            <person name="Lee J.H."/>
            <person name="Choi E."/>
            <person name="Choi E."/>
            <person name="Lee S.E."/>
            <person name="Jeon J."/>
            <person name="Kim H."/>
            <person name="Choi G."/>
            <person name="Song H."/>
            <person name="Lee J."/>
            <person name="Lee S.-C."/>
            <person name="Kwon J.-K."/>
            <person name="Lee H.-Y."/>
            <person name="Koo N."/>
            <person name="Hong Y."/>
            <person name="Kim R.W."/>
            <person name="Kang W.-H."/>
            <person name="Huh J.H."/>
            <person name="Kang B.-C."/>
            <person name="Yang T.-J."/>
            <person name="Lee Y.-H."/>
            <person name="Bennetzen J.L."/>
            <person name="Choi D."/>
        </authorList>
    </citation>
    <scope>NUCLEOTIDE SEQUENCE [LARGE SCALE GENOMIC DNA]</scope>
    <source>
        <strain evidence="2">cv. PBC81</strain>
    </source>
</reference>
<evidence type="ECO:0000313" key="1">
    <source>
        <dbReference type="EMBL" id="PHT46186.1"/>
    </source>
</evidence>
<dbReference type="STRING" id="33114.A0A2G2WLS7"/>
<dbReference type="AlphaFoldDB" id="A0A2G2WLS7"/>
<keyword evidence="2" id="KW-1185">Reference proteome</keyword>
<name>A0A2G2WLS7_CAPBA</name>
<protein>
    <submittedName>
        <fullName evidence="1">Uncharacterized protein</fullName>
    </submittedName>
</protein>
<sequence length="268" mass="29676">MNEFIAVDNHLELGWAWYDSPYRAPSSFQGPSSLLRPVVYTGIDNEPFLDISFTGEKIEPSYLDSDAVTIPAKTDTGKSPISSVKPSNFVAKDDQESFGALNVEDSIDYDDNGNRLSLKSEIITAPEGPQSENVFGINDNDSFDLLRKDAKDKSATRKVDEFGRLVREGGSVTVSDSDDDSPSCEMVVPGHKQQIQMLNTLCIDYGTHLEAVDFTYKGHAYRAYSRIRWTISYDNVGEIEASLVNTQSIFPEAMPISSDDYSGTHQTN</sequence>
<evidence type="ECO:0000313" key="2">
    <source>
        <dbReference type="Proteomes" id="UP000224567"/>
    </source>
</evidence>